<comment type="subcellular location">
    <subcellularLocation>
        <location evidence="1">Cell membrane</location>
        <topology evidence="1">Multi-pass membrane protein</topology>
    </subcellularLocation>
</comment>
<feature type="domain" description="Glycosyltransferase RgtA/B/C/D-like" evidence="9">
    <location>
        <begin position="52"/>
        <end position="197"/>
    </location>
</feature>
<keyword evidence="2" id="KW-1003">Cell membrane</keyword>
<gene>
    <name evidence="10" type="ORF">UT23_C0018G0008</name>
</gene>
<feature type="transmembrane region" description="Helical" evidence="8">
    <location>
        <begin position="73"/>
        <end position="91"/>
    </location>
</feature>
<evidence type="ECO:0000313" key="10">
    <source>
        <dbReference type="EMBL" id="KKQ97088.1"/>
    </source>
</evidence>
<proteinExistence type="predicted"/>
<organism evidence="10 11">
    <name type="scientific">Candidatus Woesebacteria bacterium GW2011_GWA1_39_12</name>
    <dbReference type="NCBI Taxonomy" id="1618549"/>
    <lineage>
        <taxon>Bacteria</taxon>
        <taxon>Candidatus Woeseibacteriota</taxon>
    </lineage>
</organism>
<dbReference type="GO" id="GO:0005886">
    <property type="term" value="C:plasma membrane"/>
    <property type="evidence" value="ECO:0007669"/>
    <property type="project" value="UniProtKB-SubCell"/>
</dbReference>
<keyword evidence="7 8" id="KW-0472">Membrane</keyword>
<feature type="transmembrane region" description="Helical" evidence="8">
    <location>
        <begin position="330"/>
        <end position="347"/>
    </location>
</feature>
<dbReference type="InterPro" id="IPR050297">
    <property type="entry name" value="LipidA_mod_glycosyltrf_83"/>
</dbReference>
<evidence type="ECO:0000256" key="1">
    <source>
        <dbReference type="ARBA" id="ARBA00004651"/>
    </source>
</evidence>
<evidence type="ECO:0000256" key="7">
    <source>
        <dbReference type="ARBA" id="ARBA00023136"/>
    </source>
</evidence>
<evidence type="ECO:0000256" key="5">
    <source>
        <dbReference type="ARBA" id="ARBA00022692"/>
    </source>
</evidence>
<feature type="transmembrane region" description="Helical" evidence="8">
    <location>
        <begin position="251"/>
        <end position="271"/>
    </location>
</feature>
<keyword evidence="5 8" id="KW-0812">Transmembrane</keyword>
<dbReference type="AlphaFoldDB" id="A0A0G0LYV6"/>
<evidence type="ECO:0000256" key="2">
    <source>
        <dbReference type="ARBA" id="ARBA00022475"/>
    </source>
</evidence>
<keyword evidence="3" id="KW-0328">Glycosyltransferase</keyword>
<dbReference type="GO" id="GO:0009103">
    <property type="term" value="P:lipopolysaccharide biosynthetic process"/>
    <property type="evidence" value="ECO:0007669"/>
    <property type="project" value="UniProtKB-ARBA"/>
</dbReference>
<feature type="transmembrane region" description="Helical" evidence="8">
    <location>
        <begin position="146"/>
        <end position="174"/>
    </location>
</feature>
<keyword evidence="4" id="KW-0808">Transferase</keyword>
<dbReference type="PANTHER" id="PTHR33908:SF11">
    <property type="entry name" value="MEMBRANE PROTEIN"/>
    <property type="match status" value="1"/>
</dbReference>
<dbReference type="Proteomes" id="UP000034325">
    <property type="component" value="Unassembled WGS sequence"/>
</dbReference>
<dbReference type="GO" id="GO:0016763">
    <property type="term" value="F:pentosyltransferase activity"/>
    <property type="evidence" value="ECO:0007669"/>
    <property type="project" value="TreeGrafter"/>
</dbReference>
<comment type="caution">
    <text evidence="10">The sequence shown here is derived from an EMBL/GenBank/DDBJ whole genome shotgun (WGS) entry which is preliminary data.</text>
</comment>
<dbReference type="Pfam" id="PF13231">
    <property type="entry name" value="PMT_2"/>
    <property type="match status" value="1"/>
</dbReference>
<evidence type="ECO:0000256" key="8">
    <source>
        <dbReference type="SAM" id="Phobius"/>
    </source>
</evidence>
<feature type="transmembrane region" description="Helical" evidence="8">
    <location>
        <begin position="186"/>
        <end position="205"/>
    </location>
</feature>
<evidence type="ECO:0000313" key="11">
    <source>
        <dbReference type="Proteomes" id="UP000034325"/>
    </source>
</evidence>
<sequence>MKKYILLILIVGLALRLVVINQSLWLDESIGALVVKNQTFWQILSEFPTHDNHPPLYYLTLKLWSGLFGYSEAALRSLSVIFGIGTIYMVYKIGNIFSKRLGALAAILIATSPFHIYYSQEARMYSMAAFLAALAFYLFLKENWKAFSLTIVALVFTDYMPVFLLPVFWLIGFISKKGKIWWKKMAISFLPLLILGILWIPTFLIQSQGGRWLLETLPAWAKVAGGATPKQLGLVWAKFVFGRISITDKTLYYSLIGIFSIPYALAFIAAWRKRREVIPVRLYLIVPIFLGFFTSLFFPAFIYFRFLYVLPAFFLLAAWGIEKHKGKNKLLLLGIIILGNIFSWLIYITDPYQKREQWREAVHFVESRVASDEMVVFNFTEPFAPYQWYSNQSMNAEGLTDSIAANPIPTRKKVTDKTLNSKGVYYFEYLWELHDPGRIVATSLGEEGFIEASSFDFPGVGIIRYLKRP</sequence>
<name>A0A0G0LYV6_9BACT</name>
<evidence type="ECO:0000259" key="9">
    <source>
        <dbReference type="Pfam" id="PF13231"/>
    </source>
</evidence>
<feature type="transmembrane region" description="Helical" evidence="8">
    <location>
        <begin position="278"/>
        <end position="296"/>
    </location>
</feature>
<dbReference type="InterPro" id="IPR038731">
    <property type="entry name" value="RgtA/B/C-like"/>
</dbReference>
<dbReference type="EMBL" id="LBWA01000018">
    <property type="protein sequence ID" value="KKQ97088.1"/>
    <property type="molecule type" value="Genomic_DNA"/>
</dbReference>
<accession>A0A0G0LYV6</accession>
<evidence type="ECO:0000256" key="3">
    <source>
        <dbReference type="ARBA" id="ARBA00022676"/>
    </source>
</evidence>
<reference evidence="10 11" key="1">
    <citation type="journal article" date="2015" name="Nature">
        <title>rRNA introns, odd ribosomes, and small enigmatic genomes across a large radiation of phyla.</title>
        <authorList>
            <person name="Brown C.T."/>
            <person name="Hug L.A."/>
            <person name="Thomas B.C."/>
            <person name="Sharon I."/>
            <person name="Castelle C.J."/>
            <person name="Singh A."/>
            <person name="Wilkins M.J."/>
            <person name="Williams K.H."/>
            <person name="Banfield J.F."/>
        </authorList>
    </citation>
    <scope>NUCLEOTIDE SEQUENCE [LARGE SCALE GENOMIC DNA]</scope>
</reference>
<dbReference type="PANTHER" id="PTHR33908">
    <property type="entry name" value="MANNOSYLTRANSFERASE YKCB-RELATED"/>
    <property type="match status" value="1"/>
</dbReference>
<evidence type="ECO:0000256" key="4">
    <source>
        <dbReference type="ARBA" id="ARBA00022679"/>
    </source>
</evidence>
<keyword evidence="6 8" id="KW-1133">Transmembrane helix</keyword>
<protein>
    <recommendedName>
        <fullName evidence="9">Glycosyltransferase RgtA/B/C/D-like domain-containing protein</fullName>
    </recommendedName>
</protein>
<evidence type="ECO:0000256" key="6">
    <source>
        <dbReference type="ARBA" id="ARBA00022989"/>
    </source>
</evidence>